<sequence length="250" mass="26832">MVEWQGKRYWIIGAGSALGRAIADQLSRVGVELLLTCSEPEAMARLAEMLPGKAEVLEAEVSDGEAMKSAVASAGRLDGVIYLPDAVGGHGARTWDTAAIKQVIDRNLDGALNTVGAVLPGMVAADKGHLLLVAGLSAYRGLPGEIGYGTSMAAIMHLAEELYAELRSTGVQIQLACPGHVIEPEALAEGDTPAALPPSVMTSEAAARELFEHMNDDIFQRSFPTMRGWVVRLSQLMPNWLYYRLFRSQL</sequence>
<dbReference type="PANTHER" id="PTHR43391:SF94">
    <property type="entry name" value="OXIDOREDUCTASE-RELATED"/>
    <property type="match status" value="1"/>
</dbReference>
<protein>
    <submittedName>
        <fullName evidence="3">NADP-dependent 3-hydroxy acid dehydrogenase YdfG</fullName>
    </submittedName>
</protein>
<organism evidence="3 4">
    <name type="scientific">Vannielia litorea</name>
    <dbReference type="NCBI Taxonomy" id="1217970"/>
    <lineage>
        <taxon>Bacteria</taxon>
        <taxon>Pseudomonadati</taxon>
        <taxon>Pseudomonadota</taxon>
        <taxon>Alphaproteobacteria</taxon>
        <taxon>Rhodobacterales</taxon>
        <taxon>Paracoccaceae</taxon>
        <taxon>Vannielia</taxon>
    </lineage>
</organism>
<dbReference type="Gene3D" id="3.40.50.720">
    <property type="entry name" value="NAD(P)-binding Rossmann-like Domain"/>
    <property type="match status" value="1"/>
</dbReference>
<dbReference type="Pfam" id="PF00106">
    <property type="entry name" value="adh_short"/>
    <property type="match status" value="1"/>
</dbReference>
<evidence type="ECO:0000256" key="2">
    <source>
        <dbReference type="ARBA" id="ARBA00023002"/>
    </source>
</evidence>
<keyword evidence="2" id="KW-0560">Oxidoreductase</keyword>
<dbReference type="OrthoDB" id="7823253at2"/>
<dbReference type="InterPro" id="IPR002347">
    <property type="entry name" value="SDR_fam"/>
</dbReference>
<dbReference type="PRINTS" id="PR00081">
    <property type="entry name" value="GDHRDH"/>
</dbReference>
<dbReference type="RefSeq" id="WP_074257126.1">
    <property type="nucleotide sequence ID" value="NZ_FSRL01000001.1"/>
</dbReference>
<comment type="similarity">
    <text evidence="1">Belongs to the short-chain dehydrogenases/reductases (SDR) family.</text>
</comment>
<dbReference type="GO" id="GO:0016491">
    <property type="term" value="F:oxidoreductase activity"/>
    <property type="evidence" value="ECO:0007669"/>
    <property type="project" value="UniProtKB-KW"/>
</dbReference>
<dbReference type="AlphaFoldDB" id="A0A1N6HA00"/>
<evidence type="ECO:0000313" key="4">
    <source>
        <dbReference type="Proteomes" id="UP000184932"/>
    </source>
</evidence>
<evidence type="ECO:0000256" key="1">
    <source>
        <dbReference type="ARBA" id="ARBA00006484"/>
    </source>
</evidence>
<dbReference type="EMBL" id="FSRL01000001">
    <property type="protein sequence ID" value="SIO16507.1"/>
    <property type="molecule type" value="Genomic_DNA"/>
</dbReference>
<dbReference type="PANTHER" id="PTHR43391">
    <property type="entry name" value="RETINOL DEHYDROGENASE-RELATED"/>
    <property type="match status" value="1"/>
</dbReference>
<dbReference type="Proteomes" id="UP000184932">
    <property type="component" value="Unassembled WGS sequence"/>
</dbReference>
<reference evidence="4" key="1">
    <citation type="submission" date="2016-11" db="EMBL/GenBank/DDBJ databases">
        <authorList>
            <person name="Varghese N."/>
            <person name="Submissions S."/>
        </authorList>
    </citation>
    <scope>NUCLEOTIDE SEQUENCE [LARGE SCALE GENOMIC DNA]</scope>
    <source>
        <strain evidence="4">DSM 29440</strain>
    </source>
</reference>
<gene>
    <name evidence="3" type="ORF">SAMN05444002_3198</name>
</gene>
<dbReference type="InterPro" id="IPR036291">
    <property type="entry name" value="NAD(P)-bd_dom_sf"/>
</dbReference>
<evidence type="ECO:0000313" key="3">
    <source>
        <dbReference type="EMBL" id="SIO16507.1"/>
    </source>
</evidence>
<dbReference type="STRING" id="1217970.SAMN05444002_3198"/>
<keyword evidence="4" id="KW-1185">Reference proteome</keyword>
<proteinExistence type="inferred from homology"/>
<dbReference type="SUPFAM" id="SSF51735">
    <property type="entry name" value="NAD(P)-binding Rossmann-fold domains"/>
    <property type="match status" value="1"/>
</dbReference>
<name>A0A1N6HA00_9RHOB</name>
<accession>A0A1N6HA00</accession>